<dbReference type="InterPro" id="IPR002502">
    <property type="entry name" value="Amidase_domain"/>
</dbReference>
<evidence type="ECO:0000313" key="9">
    <source>
        <dbReference type="Proteomes" id="UP000253324"/>
    </source>
</evidence>
<dbReference type="PANTHER" id="PTHR30417">
    <property type="entry name" value="N-ACETYLMURAMOYL-L-ALANINE AMIDASE AMID"/>
    <property type="match status" value="1"/>
</dbReference>
<evidence type="ECO:0000256" key="4">
    <source>
        <dbReference type="ARBA" id="ARBA00022801"/>
    </source>
</evidence>
<evidence type="ECO:0000256" key="1">
    <source>
        <dbReference type="ARBA" id="ARBA00001561"/>
    </source>
</evidence>
<comment type="catalytic activity">
    <reaction evidence="1">
        <text>Hydrolyzes the link between N-acetylmuramoyl residues and L-amino acid residues in certain cell-wall glycopeptides.</text>
        <dbReference type="EC" id="3.5.1.28"/>
    </reaction>
</comment>
<dbReference type="Gene3D" id="1.10.101.10">
    <property type="entry name" value="PGBD-like superfamily/PGBD"/>
    <property type="match status" value="1"/>
</dbReference>
<dbReference type="Proteomes" id="UP000253324">
    <property type="component" value="Unassembled WGS sequence"/>
</dbReference>
<evidence type="ECO:0000256" key="3">
    <source>
        <dbReference type="ARBA" id="ARBA00011901"/>
    </source>
</evidence>
<dbReference type="SUPFAM" id="SSF55846">
    <property type="entry name" value="N-acetylmuramoyl-L-alanine amidase-like"/>
    <property type="match status" value="1"/>
</dbReference>
<gene>
    <name evidence="8" type="ORF">C7476_10219</name>
</gene>
<keyword evidence="9" id="KW-1185">Reference proteome</keyword>
<dbReference type="CDD" id="cd06583">
    <property type="entry name" value="PGRP"/>
    <property type="match status" value="1"/>
</dbReference>
<dbReference type="EC" id="3.5.1.28" evidence="3"/>
<dbReference type="InterPro" id="IPR002477">
    <property type="entry name" value="Peptidoglycan-bd-like"/>
</dbReference>
<proteinExistence type="inferred from homology"/>
<dbReference type="GO" id="GO:0009254">
    <property type="term" value="P:peptidoglycan turnover"/>
    <property type="evidence" value="ECO:0007669"/>
    <property type="project" value="TreeGrafter"/>
</dbReference>
<dbReference type="Pfam" id="PF01471">
    <property type="entry name" value="PG_binding_1"/>
    <property type="match status" value="1"/>
</dbReference>
<organism evidence="8 9">
    <name type="scientific">Phyllobacterium bourgognense</name>
    <dbReference type="NCBI Taxonomy" id="314236"/>
    <lineage>
        <taxon>Bacteria</taxon>
        <taxon>Pseudomonadati</taxon>
        <taxon>Pseudomonadota</taxon>
        <taxon>Alphaproteobacteria</taxon>
        <taxon>Hyphomicrobiales</taxon>
        <taxon>Phyllobacteriaceae</taxon>
        <taxon>Phyllobacterium</taxon>
    </lineage>
</organism>
<feature type="domain" description="N-acetylmuramoyl-L-alanine amidase" evidence="7">
    <location>
        <begin position="29"/>
        <end position="166"/>
    </location>
</feature>
<dbReference type="GO" id="GO:0008745">
    <property type="term" value="F:N-acetylmuramoyl-L-alanine amidase activity"/>
    <property type="evidence" value="ECO:0007669"/>
    <property type="project" value="UniProtKB-EC"/>
</dbReference>
<protein>
    <recommendedName>
        <fullName evidence="3">N-acetylmuramoyl-L-alanine amidase</fullName>
        <ecNumber evidence="3">3.5.1.28</ecNumber>
    </recommendedName>
</protein>
<dbReference type="GO" id="GO:0071555">
    <property type="term" value="P:cell wall organization"/>
    <property type="evidence" value="ECO:0007669"/>
    <property type="project" value="UniProtKB-KW"/>
</dbReference>
<dbReference type="InterPro" id="IPR036366">
    <property type="entry name" value="PGBDSf"/>
</dbReference>
<evidence type="ECO:0000256" key="5">
    <source>
        <dbReference type="ARBA" id="ARBA00023316"/>
    </source>
</evidence>
<reference evidence="8 9" key="1">
    <citation type="submission" date="2018-07" db="EMBL/GenBank/DDBJ databases">
        <title>Genomic Encyclopedia of Type Strains, Phase III (KMG-III): the genomes of soil and plant-associated and newly described type strains.</title>
        <authorList>
            <person name="Whitman W."/>
        </authorList>
    </citation>
    <scope>NUCLEOTIDE SEQUENCE [LARGE SCALE GENOMIC DNA]</scope>
    <source>
        <strain evidence="8 9">31-25a</strain>
    </source>
</reference>
<dbReference type="InterPro" id="IPR036505">
    <property type="entry name" value="Amidase/PGRP_sf"/>
</dbReference>
<dbReference type="EMBL" id="QPJM01000002">
    <property type="protein sequence ID" value="RCW86043.1"/>
    <property type="molecule type" value="Genomic_DNA"/>
</dbReference>
<dbReference type="GO" id="GO:0009253">
    <property type="term" value="P:peptidoglycan catabolic process"/>
    <property type="evidence" value="ECO:0007669"/>
    <property type="project" value="InterPro"/>
</dbReference>
<dbReference type="SUPFAM" id="SSF47090">
    <property type="entry name" value="PGBD-like"/>
    <property type="match status" value="1"/>
</dbReference>
<dbReference type="InterPro" id="IPR051206">
    <property type="entry name" value="NAMLAA_amidase_2"/>
</dbReference>
<dbReference type="SMART" id="SM00644">
    <property type="entry name" value="Ami_2"/>
    <property type="match status" value="1"/>
</dbReference>
<dbReference type="InterPro" id="IPR036365">
    <property type="entry name" value="PGBD-like_sf"/>
</dbReference>
<sequence length="267" mass="29090">MQLGIKSKKTLGHMSTFEPDHPRADVHASPNFGPRKDGKRPSILILHYTGMETGEAAESWLANPQSKVSAHYVVYENGRIVQMVPESERAWHAGQSSWKGETDINSCSIGIEIVNGGPLLGFPDFPEQQIKALIDLCRGIVTRHHIRSENVLAHSDIAPARKIDPGEKFPWPALYDAGVGHWVGPSPVRGGRFFSLGDEGQPVEALQSMLALYGYGVPIDGVFGSSTQLGILAFQRHFRPEKVDGVADVSTIETLHRLLSALPAVSS</sequence>
<evidence type="ECO:0000256" key="6">
    <source>
        <dbReference type="SAM" id="MobiDB-lite"/>
    </source>
</evidence>
<dbReference type="Gene3D" id="3.40.80.10">
    <property type="entry name" value="Peptidoglycan recognition protein-like"/>
    <property type="match status" value="1"/>
</dbReference>
<feature type="region of interest" description="Disordered" evidence="6">
    <location>
        <begin position="1"/>
        <end position="38"/>
    </location>
</feature>
<dbReference type="Pfam" id="PF01510">
    <property type="entry name" value="Amidase_2"/>
    <property type="match status" value="1"/>
</dbReference>
<comment type="similarity">
    <text evidence="2">Belongs to the N-acetylmuramoyl-L-alanine amidase 2 family.</text>
</comment>
<evidence type="ECO:0000313" key="8">
    <source>
        <dbReference type="EMBL" id="RCW86043.1"/>
    </source>
</evidence>
<dbReference type="PANTHER" id="PTHR30417:SF1">
    <property type="entry name" value="N-ACETYLMURAMOYL-L-ALANINE AMIDASE AMID"/>
    <property type="match status" value="1"/>
</dbReference>
<accession>A0A368Z0R2</accession>
<evidence type="ECO:0000259" key="7">
    <source>
        <dbReference type="SMART" id="SM00644"/>
    </source>
</evidence>
<name>A0A368Z0R2_9HYPH</name>
<dbReference type="GO" id="GO:0019867">
    <property type="term" value="C:outer membrane"/>
    <property type="evidence" value="ECO:0007669"/>
    <property type="project" value="TreeGrafter"/>
</dbReference>
<feature type="compositionally biased region" description="Basic residues" evidence="6">
    <location>
        <begin position="1"/>
        <end position="11"/>
    </location>
</feature>
<keyword evidence="4" id="KW-0378">Hydrolase</keyword>
<keyword evidence="5" id="KW-0961">Cell wall biogenesis/degradation</keyword>
<comment type="caution">
    <text evidence="8">The sequence shown here is derived from an EMBL/GenBank/DDBJ whole genome shotgun (WGS) entry which is preliminary data.</text>
</comment>
<evidence type="ECO:0000256" key="2">
    <source>
        <dbReference type="ARBA" id="ARBA00007553"/>
    </source>
</evidence>
<dbReference type="AlphaFoldDB" id="A0A368Z0R2"/>